<dbReference type="Ensembl" id="ENSGMOT00000066578.1">
    <property type="protein sequence ID" value="ENSGMOP00000025926.1"/>
    <property type="gene ID" value="ENSGMOG00000024343.1"/>
</dbReference>
<feature type="domain" description="CCHC-type" evidence="11">
    <location>
        <begin position="186"/>
        <end position="201"/>
    </location>
</feature>
<dbReference type="PROSITE" id="PS50158">
    <property type="entry name" value="ZF_CCHC"/>
    <property type="match status" value="4"/>
</dbReference>
<keyword evidence="4 9" id="KW-0863">Zinc-finger</keyword>
<dbReference type="GO" id="GO:0071035">
    <property type="term" value="P:nuclear polyadenylation-dependent rRNA catabolic process"/>
    <property type="evidence" value="ECO:0007669"/>
    <property type="project" value="TreeGrafter"/>
</dbReference>
<evidence type="ECO:0000259" key="11">
    <source>
        <dbReference type="PROSITE" id="PS50158"/>
    </source>
</evidence>
<evidence type="ECO:0000256" key="6">
    <source>
        <dbReference type="ARBA" id="ARBA00023242"/>
    </source>
</evidence>
<feature type="domain" description="CCHC-type" evidence="11">
    <location>
        <begin position="227"/>
        <end position="242"/>
    </location>
</feature>
<dbReference type="GO" id="GO:0031499">
    <property type="term" value="C:TRAMP complex"/>
    <property type="evidence" value="ECO:0007669"/>
    <property type="project" value="TreeGrafter"/>
</dbReference>
<keyword evidence="3" id="KW-0677">Repeat</keyword>
<keyword evidence="5" id="KW-0862">Zinc</keyword>
<dbReference type="PANTHER" id="PTHR46543:SF1">
    <property type="entry name" value="ZINC FINGER CCHC DOMAIN-CONTAINING PROTEIN 7"/>
    <property type="match status" value="1"/>
</dbReference>
<dbReference type="GO" id="GO:0003723">
    <property type="term" value="F:RNA binding"/>
    <property type="evidence" value="ECO:0007669"/>
    <property type="project" value="TreeGrafter"/>
</dbReference>
<feature type="domain" description="CCHC-type" evidence="11">
    <location>
        <begin position="274"/>
        <end position="287"/>
    </location>
</feature>
<dbReference type="Pfam" id="PF00098">
    <property type="entry name" value="zf-CCHC"/>
    <property type="match status" value="1"/>
</dbReference>
<dbReference type="InterPro" id="IPR001878">
    <property type="entry name" value="Znf_CCHC"/>
</dbReference>
<dbReference type="SUPFAM" id="SSF57756">
    <property type="entry name" value="Retrovirus zinc finger-like domains"/>
    <property type="match status" value="1"/>
</dbReference>
<evidence type="ECO:0000256" key="1">
    <source>
        <dbReference type="ARBA" id="ARBA00004123"/>
    </source>
</evidence>
<feature type="compositionally biased region" description="Basic and acidic residues" evidence="10">
    <location>
        <begin position="448"/>
        <end position="460"/>
    </location>
</feature>
<dbReference type="GO" id="GO:0071037">
    <property type="term" value="P:nuclear polyadenylation-dependent snRNA catabolic process"/>
    <property type="evidence" value="ECO:0007669"/>
    <property type="project" value="TreeGrafter"/>
</dbReference>
<comment type="subcellular location">
    <subcellularLocation>
        <location evidence="1">Nucleus</location>
    </subcellularLocation>
</comment>
<evidence type="ECO:0000256" key="10">
    <source>
        <dbReference type="SAM" id="MobiDB-lite"/>
    </source>
</evidence>
<feature type="domain" description="CCHC-type" evidence="11">
    <location>
        <begin position="164"/>
        <end position="179"/>
    </location>
</feature>
<keyword evidence="2" id="KW-0479">Metal-binding</keyword>
<evidence type="ECO:0000256" key="9">
    <source>
        <dbReference type="PROSITE-ProRule" id="PRU00047"/>
    </source>
</evidence>
<feature type="compositionally biased region" description="Basic and acidic residues" evidence="10">
    <location>
        <begin position="318"/>
        <end position="328"/>
    </location>
</feature>
<dbReference type="Proteomes" id="UP000694546">
    <property type="component" value="Chromosome 10"/>
</dbReference>
<evidence type="ECO:0000256" key="8">
    <source>
        <dbReference type="ARBA" id="ARBA00043023"/>
    </source>
</evidence>
<protein>
    <recommendedName>
        <fullName evidence="7">Zinc finger CCHC domain-containing protein 7</fullName>
    </recommendedName>
    <alternativeName>
        <fullName evidence="8">TRAMP-like complex RNA-binding factor ZCCHC7</fullName>
    </alternativeName>
</protein>
<sequence length="497" mass="55912">MDCSGLNGTTDTDLKGPDVQFYFEDSESELEFSFNPQAYSSKKTQRNPWERSPPLVLAFPLSTGPGDSGKSLTSDLDQITDEDLERDSPDEPVEDWMVLGGAAQEGDGDIQLNVGYWRGSSSDGSDVECPKSDEHSWAVLERDKSGTDRSVLRYYSAPKRAVTCRQCNQRGHLARACPRHKRRAACSLCGMQGHRHRSCPRRHCPSCSLPPHGHAPCPQRPVWDQHCLRCGMSGHLADACPDTWRQFHSTVSAEAPLKPEMGCASQDTDLSAHCYNCSRSGHYGYECVKRRMRSGTFPSVPYVCRYDVGGEGGQPSAREQRRARELRDTLSLPLSEHLHYGKPTRVGESHHRPAQSRAAPGRRERLRGQPRESRRVKAERQQERQELKKLRRQTEARREGGPHGAGRAGVGGDGRKPLSHQRQVPPPHLPLKRRRRGEEEGCGVKAVEGARSRKSREAERWKKRRGMRRGFLFPHGDLGATDENLLSPKNRARQRKR</sequence>
<dbReference type="GO" id="GO:0071038">
    <property type="term" value="P:TRAMP-dependent tRNA surveillance pathway"/>
    <property type="evidence" value="ECO:0007669"/>
    <property type="project" value="TreeGrafter"/>
</dbReference>
<dbReference type="SMART" id="SM00343">
    <property type="entry name" value="ZnF_C2HC"/>
    <property type="match status" value="4"/>
</dbReference>
<feature type="region of interest" description="Disordered" evidence="10">
    <location>
        <begin position="38"/>
        <end position="74"/>
    </location>
</feature>
<dbReference type="GeneID" id="115552251"/>
<dbReference type="InterPro" id="IPR051644">
    <property type="entry name" value="TRAMP_AT-DNA-binding"/>
</dbReference>
<evidence type="ECO:0000313" key="12">
    <source>
        <dbReference type="Ensembl" id="ENSGMOP00000025926.1"/>
    </source>
</evidence>
<evidence type="ECO:0000313" key="13">
    <source>
        <dbReference type="Proteomes" id="UP000694546"/>
    </source>
</evidence>
<dbReference type="GeneTree" id="ENSGT00950000183041"/>
<keyword evidence="6" id="KW-0539">Nucleus</keyword>
<gene>
    <name evidence="12" type="primary">LOC115552251</name>
</gene>
<evidence type="ECO:0000256" key="4">
    <source>
        <dbReference type="ARBA" id="ARBA00022771"/>
    </source>
</evidence>
<dbReference type="GO" id="GO:0008270">
    <property type="term" value="F:zinc ion binding"/>
    <property type="evidence" value="ECO:0007669"/>
    <property type="project" value="UniProtKB-KW"/>
</dbReference>
<reference evidence="12" key="1">
    <citation type="submission" date="2025-08" db="UniProtKB">
        <authorList>
            <consortium name="Ensembl"/>
        </authorList>
    </citation>
    <scope>IDENTIFICATION</scope>
</reference>
<name>A0A8C5A2I0_GADMO</name>
<evidence type="ECO:0000256" key="3">
    <source>
        <dbReference type="ARBA" id="ARBA00022737"/>
    </source>
</evidence>
<dbReference type="RefSeq" id="XP_030224027.1">
    <property type="nucleotide sequence ID" value="XM_030368167.1"/>
</dbReference>
<proteinExistence type="predicted"/>
<dbReference type="AlphaFoldDB" id="A0A8C5A2I0"/>
<evidence type="ECO:0000256" key="2">
    <source>
        <dbReference type="ARBA" id="ARBA00022723"/>
    </source>
</evidence>
<dbReference type="Gene3D" id="4.10.60.10">
    <property type="entry name" value="Zinc finger, CCHC-type"/>
    <property type="match status" value="2"/>
</dbReference>
<dbReference type="OrthoDB" id="7608935at2759"/>
<feature type="region of interest" description="Disordered" evidence="10">
    <location>
        <begin position="308"/>
        <end position="497"/>
    </location>
</feature>
<keyword evidence="13" id="KW-1185">Reference proteome</keyword>
<dbReference type="PANTHER" id="PTHR46543">
    <property type="entry name" value="ZINC FINGER CCHC DOMAIN-CONTAINING PROTEIN 7"/>
    <property type="match status" value="1"/>
</dbReference>
<feature type="compositionally biased region" description="Basic and acidic residues" evidence="10">
    <location>
        <begin position="361"/>
        <end position="401"/>
    </location>
</feature>
<accession>A0A8C5A2I0</accession>
<evidence type="ECO:0000256" key="5">
    <source>
        <dbReference type="ARBA" id="ARBA00022833"/>
    </source>
</evidence>
<evidence type="ECO:0000256" key="7">
    <source>
        <dbReference type="ARBA" id="ARBA00041190"/>
    </source>
</evidence>
<dbReference type="OMA" id="EWMILEG"/>
<dbReference type="GO" id="GO:0071036">
    <property type="term" value="P:nuclear polyadenylation-dependent snoRNA catabolic process"/>
    <property type="evidence" value="ECO:0007669"/>
    <property type="project" value="TreeGrafter"/>
</dbReference>
<reference evidence="12" key="2">
    <citation type="submission" date="2025-09" db="UniProtKB">
        <authorList>
            <consortium name="Ensembl"/>
        </authorList>
    </citation>
    <scope>IDENTIFICATION</scope>
</reference>
<dbReference type="InterPro" id="IPR036875">
    <property type="entry name" value="Znf_CCHC_sf"/>
</dbReference>
<organism evidence="12 13">
    <name type="scientific">Gadus morhua</name>
    <name type="common">Atlantic cod</name>
    <dbReference type="NCBI Taxonomy" id="8049"/>
    <lineage>
        <taxon>Eukaryota</taxon>
        <taxon>Metazoa</taxon>
        <taxon>Chordata</taxon>
        <taxon>Craniata</taxon>
        <taxon>Vertebrata</taxon>
        <taxon>Euteleostomi</taxon>
        <taxon>Actinopterygii</taxon>
        <taxon>Neopterygii</taxon>
        <taxon>Teleostei</taxon>
        <taxon>Neoteleostei</taxon>
        <taxon>Acanthomorphata</taxon>
        <taxon>Zeiogadaria</taxon>
        <taxon>Gadariae</taxon>
        <taxon>Gadiformes</taxon>
        <taxon>Gadoidei</taxon>
        <taxon>Gadidae</taxon>
        <taxon>Gadus</taxon>
    </lineage>
</organism>
<feature type="compositionally biased region" description="Gly residues" evidence="10">
    <location>
        <begin position="402"/>
        <end position="412"/>
    </location>
</feature>
<dbReference type="GO" id="GO:0071031">
    <property type="term" value="P:nuclear mRNA surveillance of mRNA 3'-end processing"/>
    <property type="evidence" value="ECO:0007669"/>
    <property type="project" value="TreeGrafter"/>
</dbReference>
<dbReference type="GO" id="GO:0071039">
    <property type="term" value="P:nuclear polyadenylation-dependent CUT catabolic process"/>
    <property type="evidence" value="ECO:0007669"/>
    <property type="project" value="TreeGrafter"/>
</dbReference>